<protein>
    <submittedName>
        <fullName evidence="3">(African queen) hypothetical protein</fullName>
    </submittedName>
</protein>
<comment type="caution">
    <text evidence="3">The sequence shown here is derived from an EMBL/GenBank/DDBJ whole genome shotgun (WGS) entry which is preliminary data.</text>
</comment>
<evidence type="ECO:0000313" key="4">
    <source>
        <dbReference type="Proteomes" id="UP000789524"/>
    </source>
</evidence>
<gene>
    <name evidence="3" type="ORF">DCHRY22_LOCUS14604</name>
</gene>
<keyword evidence="4" id="KW-1185">Reference proteome</keyword>
<keyword evidence="2" id="KW-0732">Signal</keyword>
<dbReference type="EMBL" id="CAKASE010000081">
    <property type="protein sequence ID" value="CAG9583154.1"/>
    <property type="molecule type" value="Genomic_DNA"/>
</dbReference>
<feature type="chain" id="PRO_5035307096" evidence="2">
    <location>
        <begin position="30"/>
        <end position="285"/>
    </location>
</feature>
<evidence type="ECO:0000256" key="1">
    <source>
        <dbReference type="SAM" id="Phobius"/>
    </source>
</evidence>
<keyword evidence="1" id="KW-1133">Transmembrane helix</keyword>
<reference evidence="3" key="1">
    <citation type="submission" date="2021-09" db="EMBL/GenBank/DDBJ databases">
        <authorList>
            <person name="Martin H S."/>
        </authorList>
    </citation>
    <scope>NUCLEOTIDE SEQUENCE</scope>
</reference>
<evidence type="ECO:0000256" key="2">
    <source>
        <dbReference type="SAM" id="SignalP"/>
    </source>
</evidence>
<dbReference type="OrthoDB" id="6423999at2759"/>
<sequence length="285" mass="32740">MWLRSLRSSYNLFMIYGILILLRKNLAKCNPITNSNFNEHIREFSLKEDNISSVNIKTLHKEDPKHYADTPFNPIRFKDVPDSKLSGSSHSRGLINREHPGYVPHDYEEYPQVTYDYHIPEVDHHHGNHHIGHHIHDYHGGHHDGHYDFGYHYKNNHALAAKAVLLPLAGIALLGAAAALVSNPILLQLGVATGKRKRRDTEEVLEADLSEENWRIPNHKEHKSTDARNKPCKRFKAKYIRKNYNSKSRLLSKINPTTHSPINMNALLNTEDDDMIPVPIKLKSN</sequence>
<evidence type="ECO:0000313" key="3">
    <source>
        <dbReference type="EMBL" id="CAG9583154.1"/>
    </source>
</evidence>
<accession>A0A8J2R5R4</accession>
<keyword evidence="1" id="KW-0812">Transmembrane</keyword>
<proteinExistence type="predicted"/>
<feature type="transmembrane region" description="Helical" evidence="1">
    <location>
        <begin position="164"/>
        <end position="189"/>
    </location>
</feature>
<feature type="signal peptide" evidence="2">
    <location>
        <begin position="1"/>
        <end position="29"/>
    </location>
</feature>
<keyword evidence="1" id="KW-0472">Membrane</keyword>
<dbReference type="AlphaFoldDB" id="A0A8J2R5R4"/>
<dbReference type="Proteomes" id="UP000789524">
    <property type="component" value="Unassembled WGS sequence"/>
</dbReference>
<name>A0A8J2R5R4_9NEOP</name>
<organism evidence="3 4">
    <name type="scientific">Danaus chrysippus</name>
    <name type="common">African queen</name>
    <dbReference type="NCBI Taxonomy" id="151541"/>
    <lineage>
        <taxon>Eukaryota</taxon>
        <taxon>Metazoa</taxon>
        <taxon>Ecdysozoa</taxon>
        <taxon>Arthropoda</taxon>
        <taxon>Hexapoda</taxon>
        <taxon>Insecta</taxon>
        <taxon>Pterygota</taxon>
        <taxon>Neoptera</taxon>
        <taxon>Endopterygota</taxon>
        <taxon>Lepidoptera</taxon>
        <taxon>Glossata</taxon>
        <taxon>Ditrysia</taxon>
        <taxon>Papilionoidea</taxon>
        <taxon>Nymphalidae</taxon>
        <taxon>Danainae</taxon>
        <taxon>Danaini</taxon>
        <taxon>Danaina</taxon>
        <taxon>Danaus</taxon>
        <taxon>Anosia</taxon>
    </lineage>
</organism>